<reference evidence="6" key="1">
    <citation type="submission" date="2023-07" db="EMBL/GenBank/DDBJ databases">
        <title>Whole genome sequence analysis of rice epiphytic Sphingomonas sanguinis OsEp_Plm_15B2.</title>
        <authorList>
            <person name="Sahu K.P."/>
            <person name="Asharani P."/>
            <person name="Reddy B."/>
            <person name="Kumar A."/>
        </authorList>
    </citation>
    <scope>NUCLEOTIDE SEQUENCE [LARGE SCALE GENOMIC DNA]</scope>
    <source>
        <strain evidence="6">OsEp_Plm_15B2</strain>
    </source>
</reference>
<dbReference type="Pfam" id="PF05118">
    <property type="entry name" value="Asp_Arg_Hydrox"/>
    <property type="match status" value="1"/>
</dbReference>
<dbReference type="PANTHER" id="PTHR46332">
    <property type="entry name" value="ASPARTATE BETA-HYDROXYLASE DOMAIN-CONTAINING PROTEIN 2"/>
    <property type="match status" value="1"/>
</dbReference>
<sequence>MTQPLAPPVLSLLQSAQAAQASGDGRRSRQLLDQALGLAPGHPILCNAMGMSLLGGDPAQAAIWFERALAVDADAPPLWMNLATARRDQGDAAGERDALMQVLHRDQRHVMANVRMAEWHERAGEGAQAQFRWHGVATVLQSLPERSEGLDQLLAHAQARVAARAQALGDQLDVLLQPVRADIAPEQRRRFDRCVDAMLGRRAIYTNICHGVHFPFLPADEFFDRRHFPWFAELEAATPAIRAELEALLARPDSGFAPYVAMEAGTPENKWTALDGSQAWSARYLWRYGVRNADMAAACPQTMALLDRLPLAHIPGKGPTAFFSVLKPGTRLPAHTGVSNIRAIVHLPLIVPENCGFRVGGETRNWVEGEAFAFDDTIEHEAWNESDALRAVLILDAWNPHLTTEEQEMLRILFPALGQVEGAGELGAVAD</sequence>
<dbReference type="InterPro" id="IPR027443">
    <property type="entry name" value="IPNS-like_sf"/>
</dbReference>
<dbReference type="EMBL" id="JAOBTW010000022">
    <property type="protein sequence ID" value="MDZ7283621.1"/>
    <property type="molecule type" value="Genomic_DNA"/>
</dbReference>
<dbReference type="Proteomes" id="UP001292182">
    <property type="component" value="Unassembled WGS sequence"/>
</dbReference>
<dbReference type="InterPro" id="IPR007803">
    <property type="entry name" value="Asp/Arg/Pro-Hydrxlase"/>
</dbReference>
<gene>
    <name evidence="5" type="ORF">N4G62_16460</name>
</gene>
<dbReference type="SUPFAM" id="SSF48452">
    <property type="entry name" value="TPR-like"/>
    <property type="match status" value="1"/>
</dbReference>
<evidence type="ECO:0000313" key="5">
    <source>
        <dbReference type="EMBL" id="MDZ7283621.1"/>
    </source>
</evidence>
<dbReference type="InterPro" id="IPR011990">
    <property type="entry name" value="TPR-like_helical_dom_sf"/>
</dbReference>
<feature type="domain" description="Aspartyl/asparaginy/proline hydroxylase" evidence="4">
    <location>
        <begin position="236"/>
        <end position="400"/>
    </location>
</feature>
<evidence type="ECO:0000259" key="4">
    <source>
        <dbReference type="Pfam" id="PF05118"/>
    </source>
</evidence>
<dbReference type="PANTHER" id="PTHR46332:SF5">
    <property type="entry name" value="ASPARTATE BETA-HYDROXYLASE DOMAIN CONTAINING 2"/>
    <property type="match status" value="1"/>
</dbReference>
<dbReference type="RefSeq" id="WP_322540152.1">
    <property type="nucleotide sequence ID" value="NZ_JAOBTW010000022.1"/>
</dbReference>
<accession>A0ABU5LUM0</accession>
<dbReference type="Gene3D" id="1.25.40.10">
    <property type="entry name" value="Tetratricopeptide repeat domain"/>
    <property type="match status" value="1"/>
</dbReference>
<proteinExistence type="inferred from homology"/>
<evidence type="ECO:0000313" key="6">
    <source>
        <dbReference type="Proteomes" id="UP001292182"/>
    </source>
</evidence>
<comment type="similarity">
    <text evidence="1">Belongs to the aspartyl/asparaginyl beta-hydroxylase family.</text>
</comment>
<organism evidence="5 6">
    <name type="scientific">Sphingomonas sanguinis</name>
    <dbReference type="NCBI Taxonomy" id="33051"/>
    <lineage>
        <taxon>Bacteria</taxon>
        <taxon>Pseudomonadati</taxon>
        <taxon>Pseudomonadota</taxon>
        <taxon>Alphaproteobacteria</taxon>
        <taxon>Sphingomonadales</taxon>
        <taxon>Sphingomonadaceae</taxon>
        <taxon>Sphingomonas</taxon>
    </lineage>
</organism>
<keyword evidence="3" id="KW-0560">Oxidoreductase</keyword>
<dbReference type="InterPro" id="IPR051821">
    <property type="entry name" value="Asp/Asn_beta-hydroxylase"/>
</dbReference>
<protein>
    <submittedName>
        <fullName evidence="5">Aspartyl/asparaginyl beta-hydroxylase domain-containing protein</fullName>
    </submittedName>
</protein>
<evidence type="ECO:0000256" key="3">
    <source>
        <dbReference type="ARBA" id="ARBA00023002"/>
    </source>
</evidence>
<keyword evidence="2" id="KW-0223">Dioxygenase</keyword>
<comment type="caution">
    <text evidence="5">The sequence shown here is derived from an EMBL/GenBank/DDBJ whole genome shotgun (WGS) entry which is preliminary data.</text>
</comment>
<evidence type="ECO:0000256" key="1">
    <source>
        <dbReference type="ARBA" id="ARBA00007730"/>
    </source>
</evidence>
<dbReference type="SUPFAM" id="SSF51197">
    <property type="entry name" value="Clavaminate synthase-like"/>
    <property type="match status" value="1"/>
</dbReference>
<evidence type="ECO:0000256" key="2">
    <source>
        <dbReference type="ARBA" id="ARBA00022964"/>
    </source>
</evidence>
<dbReference type="Gene3D" id="2.60.120.330">
    <property type="entry name" value="B-lactam Antibiotic, Isopenicillin N Synthase, Chain"/>
    <property type="match status" value="1"/>
</dbReference>
<name>A0ABU5LUM0_9SPHN</name>
<keyword evidence="6" id="KW-1185">Reference proteome</keyword>